<dbReference type="Gene3D" id="1.10.287.130">
    <property type="match status" value="1"/>
</dbReference>
<evidence type="ECO:0000256" key="3">
    <source>
        <dbReference type="ARBA" id="ARBA00012438"/>
    </source>
</evidence>
<dbReference type="InterPro" id="IPR050428">
    <property type="entry name" value="TCS_sensor_his_kinase"/>
</dbReference>
<gene>
    <name evidence="15" type="ORF">K5L94_06445</name>
</gene>
<dbReference type="Pfam" id="PF02518">
    <property type="entry name" value="HATPase_c"/>
    <property type="match status" value="1"/>
</dbReference>
<dbReference type="InterPro" id="IPR003594">
    <property type="entry name" value="HATPase_dom"/>
</dbReference>
<evidence type="ECO:0000256" key="12">
    <source>
        <dbReference type="SAM" id="Phobius"/>
    </source>
</evidence>
<dbReference type="Proteomes" id="UP001216828">
    <property type="component" value="Chromosome"/>
</dbReference>
<evidence type="ECO:0000256" key="10">
    <source>
        <dbReference type="ARBA" id="ARBA00023136"/>
    </source>
</evidence>
<dbReference type="CDD" id="cd06225">
    <property type="entry name" value="HAMP"/>
    <property type="match status" value="1"/>
</dbReference>
<keyword evidence="9" id="KW-0902">Two-component regulatory system</keyword>
<organism evidence="15 16">
    <name type="scientific">Stenotrophomonas forensis</name>
    <dbReference type="NCBI Taxonomy" id="2871169"/>
    <lineage>
        <taxon>Bacteria</taxon>
        <taxon>Pseudomonadati</taxon>
        <taxon>Pseudomonadota</taxon>
        <taxon>Gammaproteobacteria</taxon>
        <taxon>Lysobacterales</taxon>
        <taxon>Lysobacteraceae</taxon>
        <taxon>Stenotrophomonas</taxon>
        <taxon>Stenotrophomonas maltophilia group</taxon>
    </lineage>
</organism>
<comment type="catalytic activity">
    <reaction evidence="1">
        <text>ATP + protein L-histidine = ADP + protein N-phospho-L-histidine.</text>
        <dbReference type="EC" id="2.7.13.3"/>
    </reaction>
</comment>
<dbReference type="CDD" id="cd00075">
    <property type="entry name" value="HATPase"/>
    <property type="match status" value="1"/>
</dbReference>
<protein>
    <recommendedName>
        <fullName evidence="3">histidine kinase</fullName>
        <ecNumber evidence="3">2.7.13.3</ecNumber>
    </recommendedName>
</protein>
<feature type="transmembrane region" description="Helical" evidence="12">
    <location>
        <begin position="21"/>
        <end position="40"/>
    </location>
</feature>
<dbReference type="PRINTS" id="PR00344">
    <property type="entry name" value="BCTRLSENSOR"/>
</dbReference>
<keyword evidence="6 12" id="KW-0812">Transmembrane</keyword>
<feature type="domain" description="HAMP" evidence="14">
    <location>
        <begin position="118"/>
        <end position="172"/>
    </location>
</feature>
<dbReference type="SMART" id="SM00387">
    <property type="entry name" value="HATPase_c"/>
    <property type="match status" value="1"/>
</dbReference>
<dbReference type="PROSITE" id="PS50885">
    <property type="entry name" value="HAMP"/>
    <property type="match status" value="1"/>
</dbReference>
<evidence type="ECO:0000256" key="5">
    <source>
        <dbReference type="ARBA" id="ARBA00022679"/>
    </source>
</evidence>
<name>A0ABY7Y4P0_9GAMM</name>
<keyword evidence="7" id="KW-0418">Kinase</keyword>
<accession>A0ABY7Y4P0</accession>
<evidence type="ECO:0000259" key="14">
    <source>
        <dbReference type="PROSITE" id="PS50885"/>
    </source>
</evidence>
<evidence type="ECO:0000256" key="11">
    <source>
        <dbReference type="SAM" id="Coils"/>
    </source>
</evidence>
<keyword evidence="16" id="KW-1185">Reference proteome</keyword>
<dbReference type="SUPFAM" id="SSF55874">
    <property type="entry name" value="ATPase domain of HSP90 chaperone/DNA topoisomerase II/histidine kinase"/>
    <property type="match status" value="1"/>
</dbReference>
<dbReference type="EMBL" id="CP082270">
    <property type="protein sequence ID" value="WDM64921.1"/>
    <property type="molecule type" value="Genomic_DNA"/>
</dbReference>
<keyword evidence="5" id="KW-0808">Transferase</keyword>
<dbReference type="Gene3D" id="3.30.565.10">
    <property type="entry name" value="Histidine kinase-like ATPase, C-terminal domain"/>
    <property type="match status" value="1"/>
</dbReference>
<keyword evidence="11" id="KW-0175">Coiled coil</keyword>
<evidence type="ECO:0000256" key="8">
    <source>
        <dbReference type="ARBA" id="ARBA00022989"/>
    </source>
</evidence>
<feature type="transmembrane region" description="Helical" evidence="12">
    <location>
        <begin position="95"/>
        <end position="116"/>
    </location>
</feature>
<evidence type="ECO:0000256" key="9">
    <source>
        <dbReference type="ARBA" id="ARBA00023012"/>
    </source>
</evidence>
<dbReference type="PROSITE" id="PS50109">
    <property type="entry name" value="HIS_KIN"/>
    <property type="match status" value="1"/>
</dbReference>
<evidence type="ECO:0000256" key="7">
    <source>
        <dbReference type="ARBA" id="ARBA00022777"/>
    </source>
</evidence>
<dbReference type="SMART" id="SM00304">
    <property type="entry name" value="HAMP"/>
    <property type="match status" value="1"/>
</dbReference>
<comment type="subcellular location">
    <subcellularLocation>
        <location evidence="2">Membrane</location>
    </subcellularLocation>
</comment>
<evidence type="ECO:0000256" key="6">
    <source>
        <dbReference type="ARBA" id="ARBA00022692"/>
    </source>
</evidence>
<dbReference type="InterPro" id="IPR036097">
    <property type="entry name" value="HisK_dim/P_sf"/>
</dbReference>
<keyword evidence="8 12" id="KW-1133">Transmembrane helix</keyword>
<dbReference type="InterPro" id="IPR005467">
    <property type="entry name" value="His_kinase_dom"/>
</dbReference>
<dbReference type="InterPro" id="IPR003660">
    <property type="entry name" value="HAMP_dom"/>
</dbReference>
<dbReference type="InterPro" id="IPR003661">
    <property type="entry name" value="HisK_dim/P_dom"/>
</dbReference>
<dbReference type="InterPro" id="IPR036890">
    <property type="entry name" value="HATPase_C_sf"/>
</dbReference>
<dbReference type="Gene3D" id="6.10.340.10">
    <property type="match status" value="1"/>
</dbReference>
<dbReference type="RefSeq" id="WP_274512283.1">
    <property type="nucleotide sequence ID" value="NZ_CP082270.1"/>
</dbReference>
<dbReference type="PROSITE" id="PS51257">
    <property type="entry name" value="PROKAR_LIPOPROTEIN"/>
    <property type="match status" value="1"/>
</dbReference>
<dbReference type="CDD" id="cd00082">
    <property type="entry name" value="HisKA"/>
    <property type="match status" value="1"/>
</dbReference>
<evidence type="ECO:0000313" key="16">
    <source>
        <dbReference type="Proteomes" id="UP001216828"/>
    </source>
</evidence>
<dbReference type="EC" id="2.7.13.3" evidence="3"/>
<evidence type="ECO:0000256" key="4">
    <source>
        <dbReference type="ARBA" id="ARBA00022553"/>
    </source>
</evidence>
<reference evidence="15 16" key="1">
    <citation type="submission" date="2021-08" db="EMBL/GenBank/DDBJ databases">
        <title>Stenotrophomonas forensis sp. nov., isolated from contaminated viral transport media.</title>
        <authorList>
            <person name="Nguyen S.V."/>
            <person name="Edwards D."/>
            <person name="Scott S."/>
            <person name="Doss J."/>
            <person name="Merid S."/>
            <person name="Zelaya E."/>
            <person name="Maza C."/>
            <person name="Mann M."/>
            <person name="Hamilton B."/>
            <person name="Blackwell R."/>
            <person name="Tran A."/>
            <person name="Hauser J."/>
        </authorList>
    </citation>
    <scope>NUCLEOTIDE SEQUENCE [LARGE SCALE GENOMIC DNA]</scope>
    <source>
        <strain evidence="15 16">DFS-20110405</strain>
    </source>
</reference>
<sequence>MKPGRHPRAPSSLWTWVGLRMSGLAVGAVSCVALGMWLHFQLKDERILSALPPQVQQEVRRLVADPHLDEARLWALFQANYAIENFLPGLRNPDWFTLLALLVTSVPFIFVFGFMMSRPLSRQFSSVAKAARQVAEGDFSARAALSPHAPQELAGLAEDFNEMSSRLEQYEREIRDSSAMLAHELRTPLNAAMGRIQGMVDDVFPHSNDQLLLVHRQLEQINRIVGDLHLLSMARAGALSLEEERFALADLVLERIQWVELELQAAGVACQLDLDAGIEVQADRLRMGQVVTIVVDNLLRYASSGGVMDVSLRQEGTRVTLIVGDRGPGVDEADLPRVQDRFWRADRSRARHSGGSGLGLSIAGAICAAHGGVLTVRNRTGGGLEVVVSINREMSR</sequence>
<dbReference type="Pfam" id="PF00512">
    <property type="entry name" value="HisKA"/>
    <property type="match status" value="1"/>
</dbReference>
<proteinExistence type="predicted"/>
<dbReference type="SUPFAM" id="SSF47384">
    <property type="entry name" value="Homodimeric domain of signal transducing histidine kinase"/>
    <property type="match status" value="1"/>
</dbReference>
<evidence type="ECO:0000313" key="15">
    <source>
        <dbReference type="EMBL" id="WDM64921.1"/>
    </source>
</evidence>
<dbReference type="SMART" id="SM00388">
    <property type="entry name" value="HisKA"/>
    <property type="match status" value="1"/>
</dbReference>
<evidence type="ECO:0000259" key="13">
    <source>
        <dbReference type="PROSITE" id="PS50109"/>
    </source>
</evidence>
<feature type="domain" description="Histidine kinase" evidence="13">
    <location>
        <begin position="180"/>
        <end position="394"/>
    </location>
</feature>
<feature type="coiled-coil region" evidence="11">
    <location>
        <begin position="153"/>
        <end position="180"/>
    </location>
</feature>
<dbReference type="InterPro" id="IPR004358">
    <property type="entry name" value="Sig_transdc_His_kin-like_C"/>
</dbReference>
<evidence type="ECO:0000256" key="2">
    <source>
        <dbReference type="ARBA" id="ARBA00004370"/>
    </source>
</evidence>
<keyword evidence="10 12" id="KW-0472">Membrane</keyword>
<evidence type="ECO:0000256" key="1">
    <source>
        <dbReference type="ARBA" id="ARBA00000085"/>
    </source>
</evidence>
<dbReference type="PANTHER" id="PTHR45436">
    <property type="entry name" value="SENSOR HISTIDINE KINASE YKOH"/>
    <property type="match status" value="1"/>
</dbReference>
<dbReference type="Pfam" id="PF00672">
    <property type="entry name" value="HAMP"/>
    <property type="match status" value="1"/>
</dbReference>
<dbReference type="PANTHER" id="PTHR45436:SF5">
    <property type="entry name" value="SENSOR HISTIDINE KINASE TRCS"/>
    <property type="match status" value="1"/>
</dbReference>
<keyword evidence="4" id="KW-0597">Phosphoprotein</keyword>